<dbReference type="AlphaFoldDB" id="A0A430A8W0"/>
<evidence type="ECO:0008006" key="3">
    <source>
        <dbReference type="Google" id="ProtNLM"/>
    </source>
</evidence>
<evidence type="ECO:0000313" key="2">
    <source>
        <dbReference type="Proteomes" id="UP000287101"/>
    </source>
</evidence>
<organism evidence="1 2">
    <name type="scientific">Vagococcus fessus</name>
    <dbReference type="NCBI Taxonomy" id="120370"/>
    <lineage>
        <taxon>Bacteria</taxon>
        <taxon>Bacillati</taxon>
        <taxon>Bacillota</taxon>
        <taxon>Bacilli</taxon>
        <taxon>Lactobacillales</taxon>
        <taxon>Enterococcaceae</taxon>
        <taxon>Vagococcus</taxon>
    </lineage>
</organism>
<name>A0A430A8W0_9ENTE</name>
<sequence length="95" mass="11753">MTIQKYTGYKGLLLNKAVKKKYNEFTKHGYKEIKLEELWDYLENYRWQKKAAKSVWEKRRDILLVTENEFFDYQVIRARTIRPQDFDWNNIDDLL</sequence>
<dbReference type="OrthoDB" id="1646015at2"/>
<proteinExistence type="predicted"/>
<accession>A0A430A8W0</accession>
<dbReference type="EMBL" id="NGJY01000002">
    <property type="protein sequence ID" value="RSU03565.1"/>
    <property type="molecule type" value="Genomic_DNA"/>
</dbReference>
<dbReference type="RefSeq" id="WP_126831774.1">
    <property type="nucleotide sequence ID" value="NZ_CBCRYB010000001.1"/>
</dbReference>
<reference evidence="1 2" key="1">
    <citation type="submission" date="2017-05" db="EMBL/GenBank/DDBJ databases">
        <title>Vagococcus spp. assemblies.</title>
        <authorList>
            <person name="Gulvik C.A."/>
        </authorList>
    </citation>
    <scope>NUCLEOTIDE SEQUENCE [LARGE SCALE GENOMIC DNA]</scope>
    <source>
        <strain evidence="1 2">CCUG 41755</strain>
    </source>
</reference>
<keyword evidence="2" id="KW-1185">Reference proteome</keyword>
<comment type="caution">
    <text evidence="1">The sequence shown here is derived from an EMBL/GenBank/DDBJ whole genome shotgun (WGS) entry which is preliminary data.</text>
</comment>
<evidence type="ECO:0000313" key="1">
    <source>
        <dbReference type="EMBL" id="RSU03565.1"/>
    </source>
</evidence>
<dbReference type="Proteomes" id="UP000287101">
    <property type="component" value="Unassembled WGS sequence"/>
</dbReference>
<dbReference type="InterPro" id="IPR025716">
    <property type="entry name" value="Post-transcriptional_regulator"/>
</dbReference>
<dbReference type="Pfam" id="PF13797">
    <property type="entry name" value="Post_transc_reg"/>
    <property type="match status" value="1"/>
</dbReference>
<gene>
    <name evidence="1" type="ORF">CBF31_07590</name>
</gene>
<protein>
    <recommendedName>
        <fullName evidence="3">Post-transcriptional regulator</fullName>
    </recommendedName>
</protein>